<organism evidence="1 2">
    <name type="scientific">Discostella pseudostelligera</name>
    <dbReference type="NCBI Taxonomy" id="259834"/>
    <lineage>
        <taxon>Eukaryota</taxon>
        <taxon>Sar</taxon>
        <taxon>Stramenopiles</taxon>
        <taxon>Ochrophyta</taxon>
        <taxon>Bacillariophyta</taxon>
        <taxon>Coscinodiscophyceae</taxon>
        <taxon>Thalassiosirophycidae</taxon>
        <taxon>Stephanodiscales</taxon>
        <taxon>Stephanodiscaceae</taxon>
        <taxon>Discostella</taxon>
    </lineage>
</organism>
<dbReference type="AlphaFoldDB" id="A0ABD3M435"/>
<evidence type="ECO:0000313" key="2">
    <source>
        <dbReference type="Proteomes" id="UP001530293"/>
    </source>
</evidence>
<gene>
    <name evidence="1" type="ORF">ACHAWU_004331</name>
</gene>
<keyword evidence="2" id="KW-1185">Reference proteome</keyword>
<comment type="caution">
    <text evidence="1">The sequence shown here is derived from an EMBL/GenBank/DDBJ whole genome shotgun (WGS) entry which is preliminary data.</text>
</comment>
<sequence>MITAVLHEATLISIKFGSSPLVEETAVYKGREVLAASSGSVGTLAFVSKKDAGEFDGFNLLSIVKETGIDDEGLKEFATEYFPHPTYKDQALVFYNALGSGKLSIGFNPFAMIQFIRDSMKRIKELGVKNYNTKGEGFLQGGWILFDKEGIPQAAFQENAKQRIPIDEIIKEVQSMRHTKEQSGTDEK</sequence>
<name>A0ABD3M435_9STRA</name>
<dbReference type="Proteomes" id="UP001530293">
    <property type="component" value="Unassembled WGS sequence"/>
</dbReference>
<dbReference type="EMBL" id="JALLBG020000229">
    <property type="protein sequence ID" value="KAL3758488.1"/>
    <property type="molecule type" value="Genomic_DNA"/>
</dbReference>
<dbReference type="InterPro" id="IPR032801">
    <property type="entry name" value="PXL2A/B/C"/>
</dbReference>
<reference evidence="1 2" key="1">
    <citation type="submission" date="2024-10" db="EMBL/GenBank/DDBJ databases">
        <title>Updated reference genomes for cyclostephanoid diatoms.</title>
        <authorList>
            <person name="Roberts W.R."/>
            <person name="Alverson A.J."/>
        </authorList>
    </citation>
    <scope>NUCLEOTIDE SEQUENCE [LARGE SCALE GENOMIC DNA]</scope>
    <source>
        <strain evidence="1 2">AJA232-27</strain>
    </source>
</reference>
<protein>
    <submittedName>
        <fullName evidence="1">Uncharacterized protein</fullName>
    </submittedName>
</protein>
<proteinExistence type="predicted"/>
<accession>A0ABD3M435</accession>
<evidence type="ECO:0000313" key="1">
    <source>
        <dbReference type="EMBL" id="KAL3758488.1"/>
    </source>
</evidence>
<dbReference type="Pfam" id="PF13911">
    <property type="entry name" value="AhpC-TSA_2"/>
    <property type="match status" value="1"/>
</dbReference>